<comment type="caution">
    <text evidence="11">The sequence shown here is derived from an EMBL/GenBank/DDBJ whole genome shotgun (WGS) entry which is preliminary data.</text>
</comment>
<feature type="region of interest" description="Disordered" evidence="9">
    <location>
        <begin position="47"/>
        <end position="80"/>
    </location>
</feature>
<evidence type="ECO:0000256" key="3">
    <source>
        <dbReference type="ARBA" id="ARBA00022722"/>
    </source>
</evidence>
<comment type="catalytic activity">
    <reaction evidence="1 8">
        <text>Hydrolytically removes 5'-nucleotides successively from the 3'-hydroxy termini of 3'-hydroxy-terminated oligonucleotides.</text>
        <dbReference type="EC" id="3.1.4.1"/>
    </reaction>
</comment>
<keyword evidence="5 8" id="KW-0378">Hydrolase</keyword>
<dbReference type="PANTHER" id="PTHR15749">
    <property type="entry name" value="FANCONI-ASSOCIATED NUCLEASE 1"/>
    <property type="match status" value="1"/>
</dbReference>
<evidence type="ECO:0000256" key="9">
    <source>
        <dbReference type="SAM" id="MobiDB-lite"/>
    </source>
</evidence>
<dbReference type="Gene3D" id="3.40.1350.10">
    <property type="match status" value="1"/>
</dbReference>
<keyword evidence="6 8" id="KW-0460">Magnesium</keyword>
<keyword evidence="12" id="KW-1185">Reference proteome</keyword>
<accession>A0ABR1APN3</accession>
<feature type="compositionally biased region" description="Polar residues" evidence="9">
    <location>
        <begin position="135"/>
        <end position="144"/>
    </location>
</feature>
<evidence type="ECO:0000256" key="7">
    <source>
        <dbReference type="ARBA" id="ARBA00023211"/>
    </source>
</evidence>
<keyword evidence="3 8" id="KW-0540">Nuclease</keyword>
<keyword evidence="4 8" id="KW-0479">Metal-binding</keyword>
<keyword evidence="8" id="KW-0234">DNA repair</keyword>
<dbReference type="InterPro" id="IPR033315">
    <property type="entry name" value="Fan1-like"/>
</dbReference>
<comment type="function">
    <text evidence="8">Nuclease required for the repair of DNA interstrand cross-links (ICL). Acts as a 5'-3' exonuclease that anchors at a cut end of DNA and cleaves DNA successively at every third nucleotide, allowing to excise an ICL from one strand through flanking incisions.</text>
</comment>
<feature type="domain" description="VRR-NUC" evidence="10">
    <location>
        <begin position="751"/>
        <end position="865"/>
    </location>
</feature>
<dbReference type="EC" id="3.1.4.1" evidence="8"/>
<dbReference type="PANTHER" id="PTHR15749:SF4">
    <property type="entry name" value="FANCONI-ASSOCIATED NUCLEASE 1"/>
    <property type="match status" value="1"/>
</dbReference>
<dbReference type="Proteomes" id="UP001359485">
    <property type="component" value="Unassembled WGS sequence"/>
</dbReference>
<evidence type="ECO:0000256" key="1">
    <source>
        <dbReference type="ARBA" id="ARBA00000983"/>
    </source>
</evidence>
<evidence type="ECO:0000256" key="6">
    <source>
        <dbReference type="ARBA" id="ARBA00022842"/>
    </source>
</evidence>
<evidence type="ECO:0000256" key="8">
    <source>
        <dbReference type="RuleBase" id="RU365033"/>
    </source>
</evidence>
<evidence type="ECO:0000259" key="10">
    <source>
        <dbReference type="SMART" id="SM00990"/>
    </source>
</evidence>
<evidence type="ECO:0000256" key="5">
    <source>
        <dbReference type="ARBA" id="ARBA00022801"/>
    </source>
</evidence>
<keyword evidence="8" id="KW-0227">DNA damage</keyword>
<feature type="compositionally biased region" description="Polar residues" evidence="9">
    <location>
        <begin position="157"/>
        <end position="179"/>
    </location>
</feature>
<evidence type="ECO:0000256" key="2">
    <source>
        <dbReference type="ARBA" id="ARBA00005533"/>
    </source>
</evidence>
<comment type="similarity">
    <text evidence="2 8">Belongs to the FAN1 family.</text>
</comment>
<keyword evidence="8" id="KW-0539">Nucleus</keyword>
<dbReference type="CDD" id="cd22326">
    <property type="entry name" value="FAN1-like"/>
    <property type="match status" value="1"/>
</dbReference>
<comment type="cofactor">
    <cofactor evidence="8">
        <name>Mg(2+)</name>
        <dbReference type="ChEBI" id="CHEBI:18420"/>
    </cofactor>
    <cofactor evidence="8">
        <name>Mn(2+)</name>
        <dbReference type="ChEBI" id="CHEBI:29035"/>
    </cofactor>
</comment>
<feature type="compositionally biased region" description="Basic and acidic residues" evidence="9">
    <location>
        <begin position="53"/>
        <end position="65"/>
    </location>
</feature>
<evidence type="ECO:0000313" key="11">
    <source>
        <dbReference type="EMBL" id="KAK6624425.1"/>
    </source>
</evidence>
<name>A0ABR1APN3_POLSC</name>
<evidence type="ECO:0000313" key="12">
    <source>
        <dbReference type="Proteomes" id="UP001359485"/>
    </source>
</evidence>
<sequence>METSVIDLEDVNDDEEDVFVLKQVKPINKLTVQQALLIKHNVLQSVKSKGGSSKKETKKHTEINEKQNSGLKQVRPKARKSKEVFKNSCTVTVDQSVFNESCSEIDNVNVKEDEKDAVRMSPGIKKKRKRFLINENESPKQSPNKGFRSAWSPKNKPISSHNKMQHNTECRSTNSINKTMQEESSLESNESSTMQDSHISGILDDKQKYFDDNGELLGFLLKKIISEVTENQLYLESRNTKQGRNIEKLFSSNEQDILEKFSKLEGPYCKVFVRLLCRSRLWFRISTIYFKDVNTDLENIFNLLHSEKLVHYNIEDEDLRTQMELLSKSEIQKLCRAFMMSGKACSSAKKMDLVDTLVASCQGQKNVMNMFYKGNNVTLIDKLKKEVIKILGLCARFDNFVKATFKKVILLFSFPHYHDEEEKRFRNQLYMCMSLYKGFVKFPNYKLSRTVVFTTVEDFKHFSEALEMKEAFENAIFCKQHKEFTAIMQKAKENFKRLTADEKYINRYMNLKHFLKRFSGGHIYAKLLTKFCCTFKTKTNNMDIIEVAQMLLDQNMFLISKRGKWYEILSQALESNKNCQAAAELLIKAQNDPFVGHVEKLTLQLRGQALLRKKTNGIVNAQIREVLDDVCTVAIEEPPSIEISGKALQGNKSGYKTVYVENTENGKMYTSVEERALLHYKQLGYTKGYHVEGFIVQSLFAFLFFDIIYEMSPVGVFLNFYQEVPLDLYSESFYTNRQTRLDRRLLELTKWTEEEVENKIKSVYHENYNVQCLITWKEHFTADLFCEIMRCLTPPILSEICKRFVMNYRLAQSGFPDLTLWNPETKKCKFVEVKSPNDKLSPQQRIWLHFLRNIGIDCEVCNVKNISRKLQL</sequence>
<feature type="region of interest" description="Disordered" evidence="9">
    <location>
        <begin position="135"/>
        <end position="198"/>
    </location>
</feature>
<reference evidence="11 12" key="1">
    <citation type="submission" date="2023-09" db="EMBL/GenBank/DDBJ databases">
        <title>Genomes of two closely related lineages of the louse Polyplax serrata with different host specificities.</title>
        <authorList>
            <person name="Martinu J."/>
            <person name="Tarabai H."/>
            <person name="Stefka J."/>
            <person name="Hypsa V."/>
        </authorList>
    </citation>
    <scope>NUCLEOTIDE SEQUENCE [LARGE SCALE GENOMIC DNA]</scope>
    <source>
        <strain evidence="11">98ZLc_SE</strain>
    </source>
</reference>
<dbReference type="InterPro" id="IPR011856">
    <property type="entry name" value="tRNA_endonuc-like_dom_sf"/>
</dbReference>
<gene>
    <name evidence="11" type="ORF">RUM44_011284</name>
</gene>
<dbReference type="InterPro" id="IPR049132">
    <property type="entry name" value="FAN1-like_euk"/>
</dbReference>
<evidence type="ECO:0000256" key="4">
    <source>
        <dbReference type="ARBA" id="ARBA00022723"/>
    </source>
</evidence>
<organism evidence="11 12">
    <name type="scientific">Polyplax serrata</name>
    <name type="common">Common mouse louse</name>
    <dbReference type="NCBI Taxonomy" id="468196"/>
    <lineage>
        <taxon>Eukaryota</taxon>
        <taxon>Metazoa</taxon>
        <taxon>Ecdysozoa</taxon>
        <taxon>Arthropoda</taxon>
        <taxon>Hexapoda</taxon>
        <taxon>Insecta</taxon>
        <taxon>Pterygota</taxon>
        <taxon>Neoptera</taxon>
        <taxon>Paraneoptera</taxon>
        <taxon>Psocodea</taxon>
        <taxon>Troctomorpha</taxon>
        <taxon>Phthiraptera</taxon>
        <taxon>Anoplura</taxon>
        <taxon>Polyplacidae</taxon>
        <taxon>Polyplax</taxon>
    </lineage>
</organism>
<dbReference type="InterPro" id="IPR049126">
    <property type="entry name" value="FAN1-like_TPR"/>
</dbReference>
<dbReference type="EMBL" id="JAWJWF010000046">
    <property type="protein sequence ID" value="KAK6624425.1"/>
    <property type="molecule type" value="Genomic_DNA"/>
</dbReference>
<feature type="compositionally biased region" description="Low complexity" evidence="9">
    <location>
        <begin position="182"/>
        <end position="192"/>
    </location>
</feature>
<comment type="subcellular location">
    <subcellularLocation>
        <location evidence="8">Nucleus</location>
    </subcellularLocation>
</comment>
<proteinExistence type="inferred from homology"/>
<dbReference type="InterPro" id="IPR014883">
    <property type="entry name" value="VRR_NUC"/>
</dbReference>
<dbReference type="SMART" id="SM00990">
    <property type="entry name" value="VRR_NUC"/>
    <property type="match status" value="1"/>
</dbReference>
<dbReference type="Pfam" id="PF08774">
    <property type="entry name" value="VRR_NUC"/>
    <property type="match status" value="1"/>
</dbReference>
<dbReference type="Pfam" id="PF21170">
    <property type="entry name" value="FAN1_TPR"/>
    <property type="match status" value="1"/>
</dbReference>
<keyword evidence="7 8" id="KW-0464">Manganese</keyword>
<protein>
    <recommendedName>
        <fullName evidence="8">Fanconi-associated nuclease</fullName>
        <ecNumber evidence="8">3.1.4.1</ecNumber>
    </recommendedName>
</protein>